<feature type="transmembrane region" description="Helical" evidence="1">
    <location>
        <begin position="67"/>
        <end position="85"/>
    </location>
</feature>
<gene>
    <name evidence="2" type="ORF">ABIE37_003177</name>
</gene>
<organism evidence="2 3">
    <name type="scientific">Arthrobacter bambusae</name>
    <dbReference type="NCBI Taxonomy" id="1338426"/>
    <lineage>
        <taxon>Bacteria</taxon>
        <taxon>Bacillati</taxon>
        <taxon>Actinomycetota</taxon>
        <taxon>Actinomycetes</taxon>
        <taxon>Micrococcales</taxon>
        <taxon>Micrococcaceae</taxon>
        <taxon>Arthrobacter</taxon>
    </lineage>
</organism>
<keyword evidence="1" id="KW-1133">Transmembrane helix</keyword>
<dbReference type="Pfam" id="PF13630">
    <property type="entry name" value="SdpI"/>
    <property type="match status" value="1"/>
</dbReference>
<reference evidence="2 3" key="1">
    <citation type="submission" date="2024-06" db="EMBL/GenBank/DDBJ databases">
        <title>Sorghum-associated microbial communities from plants grown in Nebraska, USA.</title>
        <authorList>
            <person name="Schachtman D."/>
        </authorList>
    </citation>
    <scope>NUCLEOTIDE SEQUENCE [LARGE SCALE GENOMIC DNA]</scope>
    <source>
        <strain evidence="2 3">3552</strain>
    </source>
</reference>
<dbReference type="EMBL" id="JBEPSN010000008">
    <property type="protein sequence ID" value="MET4541382.1"/>
    <property type="molecule type" value="Genomic_DNA"/>
</dbReference>
<keyword evidence="1" id="KW-0812">Transmembrane</keyword>
<keyword evidence="1" id="KW-0472">Membrane</keyword>
<sequence>MGAAFSTAMFSIAFLVVAGLLKMLASQIEAGQSRRNPTFGIRSKATMASDEAWIAAHEASVSILKGTAVLLLSCTAVLWVLFAILPKDDDSVPVIFFSGLGFTGVLVTLLMRMYFKADAVAASIHG</sequence>
<feature type="transmembrane region" description="Helical" evidence="1">
    <location>
        <begin position="6"/>
        <end position="25"/>
    </location>
</feature>
<accession>A0ABV2P9M4</accession>
<protein>
    <recommendedName>
        <fullName evidence="4">SdpI family protein</fullName>
    </recommendedName>
</protein>
<evidence type="ECO:0000313" key="3">
    <source>
        <dbReference type="Proteomes" id="UP001549307"/>
    </source>
</evidence>
<evidence type="ECO:0008006" key="4">
    <source>
        <dbReference type="Google" id="ProtNLM"/>
    </source>
</evidence>
<proteinExistence type="predicted"/>
<name>A0ABV2P9M4_9MICC</name>
<evidence type="ECO:0000313" key="2">
    <source>
        <dbReference type="EMBL" id="MET4541382.1"/>
    </source>
</evidence>
<keyword evidence="3" id="KW-1185">Reference proteome</keyword>
<dbReference type="InterPro" id="IPR025962">
    <property type="entry name" value="SdpI/YhfL"/>
</dbReference>
<feature type="transmembrane region" description="Helical" evidence="1">
    <location>
        <begin position="91"/>
        <end position="111"/>
    </location>
</feature>
<evidence type="ECO:0000256" key="1">
    <source>
        <dbReference type="SAM" id="Phobius"/>
    </source>
</evidence>
<dbReference type="Proteomes" id="UP001549307">
    <property type="component" value="Unassembled WGS sequence"/>
</dbReference>
<comment type="caution">
    <text evidence="2">The sequence shown here is derived from an EMBL/GenBank/DDBJ whole genome shotgun (WGS) entry which is preliminary data.</text>
</comment>